<dbReference type="STRING" id="658196.A0A397SWY5"/>
<dbReference type="OrthoDB" id="2330367at2759"/>
<dbReference type="AlphaFoldDB" id="A0A397SWY5"/>
<organism evidence="1 2">
    <name type="scientific">Glomus cerebriforme</name>
    <dbReference type="NCBI Taxonomy" id="658196"/>
    <lineage>
        <taxon>Eukaryota</taxon>
        <taxon>Fungi</taxon>
        <taxon>Fungi incertae sedis</taxon>
        <taxon>Mucoromycota</taxon>
        <taxon>Glomeromycotina</taxon>
        <taxon>Glomeromycetes</taxon>
        <taxon>Glomerales</taxon>
        <taxon>Glomeraceae</taxon>
        <taxon>Glomus</taxon>
    </lineage>
</organism>
<dbReference type="Proteomes" id="UP000265703">
    <property type="component" value="Unassembled WGS sequence"/>
</dbReference>
<gene>
    <name evidence="1" type="ORF">C1645_146049</name>
</gene>
<keyword evidence="2" id="KW-1185">Reference proteome</keyword>
<reference evidence="1 2" key="1">
    <citation type="submission" date="2018-06" db="EMBL/GenBank/DDBJ databases">
        <title>Comparative genomics reveals the genomic features of Rhizophagus irregularis, R. cerebriforme, R. diaphanum and Gigaspora rosea, and their symbiotic lifestyle signature.</title>
        <authorList>
            <person name="Morin E."/>
            <person name="San Clemente H."/>
            <person name="Chen E.C.H."/>
            <person name="De La Providencia I."/>
            <person name="Hainaut M."/>
            <person name="Kuo A."/>
            <person name="Kohler A."/>
            <person name="Murat C."/>
            <person name="Tang N."/>
            <person name="Roy S."/>
            <person name="Loubradou J."/>
            <person name="Henrissat B."/>
            <person name="Grigoriev I.V."/>
            <person name="Corradi N."/>
            <person name="Roux C."/>
            <person name="Martin F.M."/>
        </authorList>
    </citation>
    <scope>NUCLEOTIDE SEQUENCE [LARGE SCALE GENOMIC DNA]</scope>
    <source>
        <strain evidence="1 2">DAOM 227022</strain>
    </source>
</reference>
<evidence type="ECO:0000313" key="2">
    <source>
        <dbReference type="Proteomes" id="UP000265703"/>
    </source>
</evidence>
<accession>A0A397SWY5</accession>
<sequence length="333" mass="35953">MIDKIKVHAISDGFVLITYFCNPSTNDDTCGSVINWSGFEVFTFTFESLCSDGKIVESLYDKGFLYVCYKSATKEIFWATYGSPDNNGAVSVISSNTITSIDTFNSDTTNIFTTEDGGYCIVTSSITTSGASILTTFIQKDSTMGTRGPFTIYQDNSNTITKIRIYECNIAYQSSGYNCVIQTTSGTQVTYSEVDFLSNLSNGNTVAPKIFDFTTLTAIGIITDIQPLNFGGYVVIIRDRTSNGNVFGKAIDNNGRIIEDWGLTEQFYTYDFVLPNNTIVAIPQGASNIGTIQNNNGGITILSTDQLTTFSTVDGGNGLAPGGPGGYGSSKYL</sequence>
<dbReference type="EMBL" id="QKYT01000173">
    <property type="protein sequence ID" value="RIA90720.1"/>
    <property type="molecule type" value="Genomic_DNA"/>
</dbReference>
<comment type="caution">
    <text evidence="1">The sequence shown here is derived from an EMBL/GenBank/DDBJ whole genome shotgun (WGS) entry which is preliminary data.</text>
</comment>
<proteinExistence type="predicted"/>
<protein>
    <submittedName>
        <fullName evidence="1">Uncharacterized protein</fullName>
    </submittedName>
</protein>
<evidence type="ECO:0000313" key="1">
    <source>
        <dbReference type="EMBL" id="RIA90720.1"/>
    </source>
</evidence>
<name>A0A397SWY5_9GLOM</name>